<feature type="transmembrane region" description="Helical" evidence="7">
    <location>
        <begin position="276"/>
        <end position="297"/>
    </location>
</feature>
<feature type="transmembrane region" description="Helical" evidence="7">
    <location>
        <begin position="358"/>
        <end position="379"/>
    </location>
</feature>
<evidence type="ECO:0000256" key="4">
    <source>
        <dbReference type="ARBA" id="ARBA00022692"/>
    </source>
</evidence>
<dbReference type="Pfam" id="PF06808">
    <property type="entry name" value="DctM"/>
    <property type="match status" value="1"/>
</dbReference>
<evidence type="ECO:0000256" key="3">
    <source>
        <dbReference type="ARBA" id="ARBA00022519"/>
    </source>
</evidence>
<dbReference type="PANTHER" id="PTHR33362:SF3">
    <property type="entry name" value="SIALIC ACID TRAP TRANSPORTER PERMEASE PROTEIN SIAT"/>
    <property type="match status" value="1"/>
</dbReference>
<keyword evidence="5 7" id="KW-1133">Transmembrane helix</keyword>
<feature type="transmembrane region" description="Helical" evidence="7">
    <location>
        <begin position="234"/>
        <end position="255"/>
    </location>
</feature>
<sequence>MLMLLTLALVLFALMFLAVPIAISLGIASLVIVLLWGTPGFVLAQKMLNGIDSFPLLAVPFFILAAAIMNAGGITTRIVDLLGSAMGRLRGSSGQVNIGTNLFLAGISGSSVADASATGALLIPEMKKEGYSGAFAAALTATAALLGPILPPSIPLVIYGVIAEVSIVKLFIGGYIPALMIVAALVFVVNHHARKHNLPRRGRQGGAVIWKKFRVSIWAMSMPILLIIGARGGYFTITEIGAVLVVYAIFVGWVIHREFRWGKLPGILTEAGMQTANIMLVVATSSFVAYLMVVHGVPKDLSRWIQEAQLSPVVFLLLINVILLIAGAFLDSTPATIIIVPIVLPSAIALGIDPVHFGLVVVINLMIGLIHPPMGLNLLITQSIAKEPMGAILKEGLPLLGIMLIILMLVTFVPATVLWLPQVMGL</sequence>
<comment type="similarity">
    <text evidence="7">Belongs to the TRAP transporter large permease family.</text>
</comment>
<gene>
    <name evidence="9" type="ORF">H0485_14935</name>
</gene>
<evidence type="ECO:0000259" key="8">
    <source>
        <dbReference type="Pfam" id="PF06808"/>
    </source>
</evidence>
<evidence type="ECO:0000313" key="9">
    <source>
        <dbReference type="EMBL" id="MCB5411286.1"/>
    </source>
</evidence>
<evidence type="ECO:0000256" key="5">
    <source>
        <dbReference type="ARBA" id="ARBA00022989"/>
    </source>
</evidence>
<feature type="transmembrane region" description="Helical" evidence="7">
    <location>
        <begin position="335"/>
        <end position="352"/>
    </location>
</feature>
<keyword evidence="7" id="KW-0813">Transport</keyword>
<feature type="transmembrane region" description="Helical" evidence="7">
    <location>
        <begin position="156"/>
        <end position="189"/>
    </location>
</feature>
<dbReference type="Proteomes" id="UP001198571">
    <property type="component" value="Unassembled WGS sequence"/>
</dbReference>
<evidence type="ECO:0000256" key="1">
    <source>
        <dbReference type="ARBA" id="ARBA00004429"/>
    </source>
</evidence>
<feature type="transmembrane region" description="Helical" evidence="7">
    <location>
        <begin position="56"/>
        <end position="78"/>
    </location>
</feature>
<comment type="subcellular location">
    <subcellularLocation>
        <location evidence="1 7">Cell inner membrane</location>
        <topology evidence="1 7">Multi-pass membrane protein</topology>
    </subcellularLocation>
</comment>
<evidence type="ECO:0000256" key="6">
    <source>
        <dbReference type="ARBA" id="ARBA00023136"/>
    </source>
</evidence>
<dbReference type="InterPro" id="IPR004681">
    <property type="entry name" value="TRAP_DctM"/>
</dbReference>
<dbReference type="RefSeq" id="WP_226936757.1">
    <property type="nucleotide sequence ID" value="NZ_JACDXX010000014.1"/>
</dbReference>
<feature type="transmembrane region" description="Helical" evidence="7">
    <location>
        <begin position="209"/>
        <end position="228"/>
    </location>
</feature>
<feature type="transmembrane region" description="Helical" evidence="7">
    <location>
        <begin position="399"/>
        <end position="420"/>
    </location>
</feature>
<keyword evidence="4 7" id="KW-0812">Transmembrane</keyword>
<dbReference type="EMBL" id="JACDXX010000014">
    <property type="protein sequence ID" value="MCB5411286.1"/>
    <property type="molecule type" value="Genomic_DNA"/>
</dbReference>
<protein>
    <recommendedName>
        <fullName evidence="7">TRAP transporter large permease protein</fullName>
    </recommendedName>
</protein>
<dbReference type="InterPro" id="IPR010656">
    <property type="entry name" value="DctM"/>
</dbReference>
<comment type="caution">
    <text evidence="9">The sequence shown here is derived from an EMBL/GenBank/DDBJ whole genome shotgun (WGS) entry which is preliminary data.</text>
</comment>
<organism evidence="9 10">
    <name type="scientific">Pseudogemmobacter faecipullorum</name>
    <dbReference type="NCBI Taxonomy" id="2755041"/>
    <lineage>
        <taxon>Bacteria</taxon>
        <taxon>Pseudomonadati</taxon>
        <taxon>Pseudomonadota</taxon>
        <taxon>Alphaproteobacteria</taxon>
        <taxon>Rhodobacterales</taxon>
        <taxon>Paracoccaceae</taxon>
        <taxon>Pseudogemmobacter</taxon>
    </lineage>
</organism>
<keyword evidence="2" id="KW-1003">Cell membrane</keyword>
<proteinExistence type="inferred from homology"/>
<evidence type="ECO:0000313" key="10">
    <source>
        <dbReference type="Proteomes" id="UP001198571"/>
    </source>
</evidence>
<keyword evidence="3 7" id="KW-0997">Cell inner membrane</keyword>
<dbReference type="NCBIfam" id="TIGR00786">
    <property type="entry name" value="dctM"/>
    <property type="match status" value="1"/>
</dbReference>
<comment type="subunit">
    <text evidence="7">The complex comprises the extracytoplasmic solute receptor protein and the two transmembrane proteins.</text>
</comment>
<comment type="caution">
    <text evidence="7">Lacks conserved residue(s) required for the propagation of feature annotation.</text>
</comment>
<comment type="function">
    <text evidence="7">Part of the tripartite ATP-independent periplasmic (TRAP) transport system.</text>
</comment>
<evidence type="ECO:0000256" key="2">
    <source>
        <dbReference type="ARBA" id="ARBA00022475"/>
    </source>
</evidence>
<evidence type="ECO:0000256" key="7">
    <source>
        <dbReference type="RuleBase" id="RU369079"/>
    </source>
</evidence>
<name>A0ABS8CPH3_9RHOB</name>
<feature type="transmembrane region" description="Helical" evidence="7">
    <location>
        <begin position="130"/>
        <end position="150"/>
    </location>
</feature>
<dbReference type="PANTHER" id="PTHR33362">
    <property type="entry name" value="SIALIC ACID TRAP TRANSPORTER PERMEASE PROTEIN SIAT-RELATED"/>
    <property type="match status" value="1"/>
</dbReference>
<keyword evidence="6 7" id="KW-0472">Membrane</keyword>
<accession>A0ABS8CPH3</accession>
<dbReference type="PIRSF" id="PIRSF006066">
    <property type="entry name" value="HI0050"/>
    <property type="match status" value="1"/>
</dbReference>
<keyword evidence="10" id="KW-1185">Reference proteome</keyword>
<reference evidence="9 10" key="1">
    <citation type="submission" date="2020-07" db="EMBL/GenBank/DDBJ databases">
        <title>Pseudogemmobacter sp. nov., isolated from poultry manure in Taiwan.</title>
        <authorList>
            <person name="Lin S.-Y."/>
            <person name="Tang Y.-S."/>
            <person name="Young C.-C."/>
        </authorList>
    </citation>
    <scope>NUCLEOTIDE SEQUENCE [LARGE SCALE GENOMIC DNA]</scope>
    <source>
        <strain evidence="9 10">CC-YST710</strain>
    </source>
</reference>
<feature type="domain" description="TRAP C4-dicarboxylate transport system permease DctM subunit" evidence="8">
    <location>
        <begin position="10"/>
        <end position="415"/>
    </location>
</feature>
<feature type="transmembrane region" description="Helical" evidence="7">
    <location>
        <begin position="309"/>
        <end position="330"/>
    </location>
</feature>